<dbReference type="InterPro" id="IPR020846">
    <property type="entry name" value="MFS_dom"/>
</dbReference>
<evidence type="ECO:0000256" key="2">
    <source>
        <dbReference type="ARBA" id="ARBA00004554"/>
    </source>
</evidence>
<evidence type="ECO:0000256" key="18">
    <source>
        <dbReference type="ARBA" id="ARBA00051403"/>
    </source>
</evidence>
<feature type="transmembrane region" description="Helical" evidence="26">
    <location>
        <begin position="256"/>
        <end position="276"/>
    </location>
</feature>
<keyword evidence="13" id="KW-0458">Lysosome</keyword>
<evidence type="ECO:0000256" key="25">
    <source>
        <dbReference type="ARBA" id="ARBA00081925"/>
    </source>
</evidence>
<evidence type="ECO:0000256" key="23">
    <source>
        <dbReference type="ARBA" id="ARBA00080244"/>
    </source>
</evidence>
<dbReference type="GO" id="GO:0016323">
    <property type="term" value="C:basolateral plasma membrane"/>
    <property type="evidence" value="ECO:0007669"/>
    <property type="project" value="UniProtKB-SubCell"/>
</dbReference>
<keyword evidence="10" id="KW-0770">Synapse</keyword>
<evidence type="ECO:0000256" key="22">
    <source>
        <dbReference type="ARBA" id="ARBA00069713"/>
    </source>
</evidence>
<comment type="catalytic activity">
    <reaction evidence="20">
        <text>D-glucuronate(out) + H(+)(out) = D-glucuronate(in) + H(+)(in)</text>
        <dbReference type="Rhea" id="RHEA:72591"/>
        <dbReference type="ChEBI" id="CHEBI:15378"/>
        <dbReference type="ChEBI" id="CHEBI:58720"/>
    </reaction>
    <physiologicalReaction direction="left-to-right" evidence="20">
        <dbReference type="Rhea" id="RHEA:72592"/>
    </physiologicalReaction>
</comment>
<comment type="catalytic activity">
    <reaction evidence="17">
        <text>N-acetylneuraminate(in) + H(+)(in) = N-acetylneuraminate(out) + H(+)(out)</text>
        <dbReference type="Rhea" id="RHEA:28987"/>
        <dbReference type="ChEBI" id="CHEBI:15378"/>
        <dbReference type="ChEBI" id="CHEBI:35418"/>
    </reaction>
    <physiologicalReaction direction="right-to-left" evidence="17">
        <dbReference type="Rhea" id="RHEA:28989"/>
    </physiologicalReaction>
</comment>
<keyword evidence="12" id="KW-0325">Glycoprotein</keyword>
<accession>A0A224YTE4</accession>
<comment type="catalytic activity">
    <reaction evidence="19">
        <text>L-glutamate(out) = L-glutamate(in)</text>
        <dbReference type="Rhea" id="RHEA:66336"/>
        <dbReference type="ChEBI" id="CHEBI:29985"/>
    </reaction>
    <physiologicalReaction direction="left-to-right" evidence="19">
        <dbReference type="Rhea" id="RHEA:66337"/>
    </physiologicalReaction>
</comment>
<dbReference type="Gene3D" id="1.20.1250.20">
    <property type="entry name" value="MFS general substrate transporter like domains"/>
    <property type="match status" value="2"/>
</dbReference>
<dbReference type="CDD" id="cd17318">
    <property type="entry name" value="MFS_SLC17"/>
    <property type="match status" value="1"/>
</dbReference>
<evidence type="ECO:0000256" key="4">
    <source>
        <dbReference type="ARBA" id="ARBA00004656"/>
    </source>
</evidence>
<keyword evidence="8" id="KW-0769">Symport</keyword>
<evidence type="ECO:0000256" key="12">
    <source>
        <dbReference type="ARBA" id="ARBA00023180"/>
    </source>
</evidence>
<keyword evidence="6" id="KW-1003">Cell membrane</keyword>
<dbReference type="GO" id="GO:0015293">
    <property type="term" value="F:symporter activity"/>
    <property type="evidence" value="ECO:0007669"/>
    <property type="project" value="UniProtKB-KW"/>
</dbReference>
<evidence type="ECO:0000256" key="15">
    <source>
        <dbReference type="ARBA" id="ARBA00050101"/>
    </source>
</evidence>
<protein>
    <recommendedName>
        <fullName evidence="22">Sialin</fullName>
    </recommendedName>
    <alternativeName>
        <fullName evidence="25">H(+)/nitrate cotransporter</fullName>
    </alternativeName>
    <alternativeName>
        <fullName evidence="23">H(+)/sialic acid cotransporter</fullName>
    </alternativeName>
    <alternativeName>
        <fullName evidence="24">Vesicular excitatory amino acid transporter</fullName>
    </alternativeName>
</protein>
<dbReference type="FunFam" id="1.20.1250.20:FF:000067">
    <property type="entry name" value="sialin isoform X2"/>
    <property type="match status" value="1"/>
</dbReference>
<evidence type="ECO:0000256" key="17">
    <source>
        <dbReference type="ARBA" id="ARBA00050625"/>
    </source>
</evidence>
<comment type="function">
    <text evidence="21">Receptor for CM101, a polysaccharide produced by group B Streptococcus with antipathoangiogenic properties.</text>
</comment>
<feature type="transmembrane region" description="Helical" evidence="26">
    <location>
        <begin position="320"/>
        <end position="341"/>
    </location>
</feature>
<comment type="catalytic activity">
    <reaction evidence="16">
        <text>L-aspartate(out) = L-aspartate(in)</text>
        <dbReference type="Rhea" id="RHEA:66332"/>
        <dbReference type="ChEBI" id="CHEBI:29991"/>
    </reaction>
    <physiologicalReaction direction="left-to-right" evidence="16">
        <dbReference type="Rhea" id="RHEA:66333"/>
    </physiologicalReaction>
</comment>
<evidence type="ECO:0000256" key="1">
    <source>
        <dbReference type="ARBA" id="ARBA00004432"/>
    </source>
</evidence>
<dbReference type="PROSITE" id="PS50850">
    <property type="entry name" value="MFS"/>
    <property type="match status" value="1"/>
</dbReference>
<feature type="domain" description="Major facilitator superfamily (MFS) profile" evidence="27">
    <location>
        <begin position="79"/>
        <end position="512"/>
    </location>
</feature>
<dbReference type="SUPFAM" id="SSF103473">
    <property type="entry name" value="MFS general substrate transporter"/>
    <property type="match status" value="1"/>
</dbReference>
<evidence type="ECO:0000256" key="19">
    <source>
        <dbReference type="ARBA" id="ARBA00051447"/>
    </source>
</evidence>
<comment type="catalytic activity">
    <reaction evidence="15">
        <text>2 nitrate(out) + H(+)(out) = 2 nitrate(in) + H(+)(in)</text>
        <dbReference type="Rhea" id="RHEA:71539"/>
        <dbReference type="ChEBI" id="CHEBI:15378"/>
        <dbReference type="ChEBI" id="CHEBI:17632"/>
    </reaction>
    <physiologicalReaction direction="left-to-right" evidence="15">
        <dbReference type="Rhea" id="RHEA:71540"/>
    </physiologicalReaction>
</comment>
<dbReference type="Pfam" id="PF07690">
    <property type="entry name" value="MFS_1"/>
    <property type="match status" value="1"/>
</dbReference>
<keyword evidence="5" id="KW-0813">Transport</keyword>
<evidence type="ECO:0000259" key="27">
    <source>
        <dbReference type="PROSITE" id="PS50850"/>
    </source>
</evidence>
<feature type="transmembrane region" description="Helical" evidence="26">
    <location>
        <begin position="454"/>
        <end position="477"/>
    </location>
</feature>
<dbReference type="AlphaFoldDB" id="A0A224YTE4"/>
<feature type="transmembrane region" description="Helical" evidence="26">
    <location>
        <begin position="61"/>
        <end position="81"/>
    </location>
</feature>
<evidence type="ECO:0000256" key="10">
    <source>
        <dbReference type="ARBA" id="ARBA00023018"/>
    </source>
</evidence>
<feature type="transmembrane region" description="Helical" evidence="26">
    <location>
        <begin position="164"/>
        <end position="185"/>
    </location>
</feature>
<proteinExistence type="predicted"/>
<feature type="transmembrane region" description="Helical" evidence="26">
    <location>
        <begin position="191"/>
        <end position="212"/>
    </location>
</feature>
<evidence type="ECO:0000256" key="13">
    <source>
        <dbReference type="ARBA" id="ARBA00023228"/>
    </source>
</evidence>
<sequence>MRPCDDRYLGLRCVGEEESRQQACPLRPLGRRPEPDGTKEEHMPLFCPSLRHSLGRFPSRYVLSLLLFWGFFLLYALRVNLSVAIVAMVNGTAVLAAGTTSHGVDCPAPDGSLYNATADPETAGGEFNWDERTQGVVLGSFFYGYVLTQIPGGRLADRFGAKRLLGAGILVTSLLTLLTPFAAHISPAALMVLRFGEGISEGVVFPSSLALLSHWSPAHERSRLVSLNTVGTAVGTVVTLPLTAQLCASTWGWPGIFYLLGVLGCVWFLLWMYLVYEWPEMHPGISNRELQHIQRYRGSSCAAQQPHGVPWGRLLRSRSVWALGVTMFCGNWGFYLLLIDLPNYLRGVLHRPIGSNGYENAAVHIAGAVSMLLCAPVADLLRKRQMLSVTVIRKLFQTIGLLGPALCLSLVPLVGCDARAAIVCLVSGMALYGFTVGGQSPLALDIAPDFAGTVMGIVNCMGNLSGMLAPLVTGYIIEHDESLAQWRKLFLLASAIYTFGAVIFVLFGSAKVEEWGVAPTKKNSLMSFPHPESDSEEDPEDFHAVAAEMHLM</sequence>
<dbReference type="GO" id="GO:0006820">
    <property type="term" value="P:monoatomic anion transport"/>
    <property type="evidence" value="ECO:0007669"/>
    <property type="project" value="TreeGrafter"/>
</dbReference>
<evidence type="ECO:0000256" key="3">
    <source>
        <dbReference type="ARBA" id="ARBA00004638"/>
    </source>
</evidence>
<keyword evidence="11 26" id="KW-0472">Membrane</keyword>
<evidence type="ECO:0000256" key="20">
    <source>
        <dbReference type="ARBA" id="ARBA00051612"/>
    </source>
</evidence>
<dbReference type="GO" id="GO:0030672">
    <property type="term" value="C:synaptic vesicle membrane"/>
    <property type="evidence" value="ECO:0007669"/>
    <property type="project" value="UniProtKB-SubCell"/>
</dbReference>
<feature type="transmembrane region" description="Helical" evidence="26">
    <location>
        <begin position="489"/>
        <end position="510"/>
    </location>
</feature>
<dbReference type="InterPro" id="IPR050382">
    <property type="entry name" value="MFS_Na/Anion_cotransporter"/>
</dbReference>
<dbReference type="FunFam" id="1.20.1250.20:FF:000003">
    <property type="entry name" value="Solute carrier family 17 member 3"/>
    <property type="match status" value="1"/>
</dbReference>
<dbReference type="GO" id="GO:0046942">
    <property type="term" value="P:carboxylic acid transport"/>
    <property type="evidence" value="ECO:0007669"/>
    <property type="project" value="UniProtKB-ARBA"/>
</dbReference>
<comment type="catalytic activity">
    <reaction evidence="18">
        <text>N-acetyl-L-aspartyl-L-glutamate(out) = N-acetyl-L-aspartyl-L-glutamate(in)</text>
        <dbReference type="Rhea" id="RHEA:72599"/>
        <dbReference type="ChEBI" id="CHEBI:76931"/>
    </reaction>
    <physiologicalReaction direction="left-to-right" evidence="18">
        <dbReference type="Rhea" id="RHEA:72600"/>
    </physiologicalReaction>
</comment>
<evidence type="ECO:0000256" key="26">
    <source>
        <dbReference type="SAM" id="Phobius"/>
    </source>
</evidence>
<evidence type="ECO:0000256" key="6">
    <source>
        <dbReference type="ARBA" id="ARBA00022475"/>
    </source>
</evidence>
<organism evidence="28">
    <name type="scientific">Rhipicephalus zambeziensis</name>
    <dbReference type="NCBI Taxonomy" id="60191"/>
    <lineage>
        <taxon>Eukaryota</taxon>
        <taxon>Metazoa</taxon>
        <taxon>Ecdysozoa</taxon>
        <taxon>Arthropoda</taxon>
        <taxon>Chelicerata</taxon>
        <taxon>Arachnida</taxon>
        <taxon>Acari</taxon>
        <taxon>Parasitiformes</taxon>
        <taxon>Ixodida</taxon>
        <taxon>Ixodoidea</taxon>
        <taxon>Ixodidae</taxon>
        <taxon>Rhipicephalinae</taxon>
        <taxon>Rhipicephalus</taxon>
        <taxon>Rhipicephalus</taxon>
    </lineage>
</organism>
<dbReference type="PANTHER" id="PTHR11662">
    <property type="entry name" value="SOLUTE CARRIER FAMILY 17"/>
    <property type="match status" value="1"/>
</dbReference>
<dbReference type="InterPro" id="IPR011701">
    <property type="entry name" value="MFS"/>
</dbReference>
<evidence type="ECO:0000256" key="21">
    <source>
        <dbReference type="ARBA" id="ARBA00056891"/>
    </source>
</evidence>
<reference evidence="28" key="1">
    <citation type="journal article" date="2017" name="Parasit. Vectors">
        <title>Sialotranscriptomics of Rhipicephalus zambeziensis reveals intricate expression profiles of secretory proteins and suggests tight temporal transcriptional regulation during blood-feeding.</title>
        <authorList>
            <person name="de Castro M.H."/>
            <person name="de Klerk D."/>
            <person name="Pienaar R."/>
            <person name="Rees D.J.G."/>
            <person name="Mans B.J."/>
        </authorList>
    </citation>
    <scope>NUCLEOTIDE SEQUENCE</scope>
    <source>
        <tissue evidence="28">Salivary glands</tissue>
    </source>
</reference>
<dbReference type="InterPro" id="IPR036259">
    <property type="entry name" value="MFS_trans_sf"/>
</dbReference>
<dbReference type="GO" id="GO:0005765">
    <property type="term" value="C:lysosomal membrane"/>
    <property type="evidence" value="ECO:0007669"/>
    <property type="project" value="UniProtKB-SubCell"/>
</dbReference>
<evidence type="ECO:0000256" key="16">
    <source>
        <dbReference type="ARBA" id="ARBA00050554"/>
    </source>
</evidence>
<evidence type="ECO:0000256" key="5">
    <source>
        <dbReference type="ARBA" id="ARBA00022448"/>
    </source>
</evidence>
<evidence type="ECO:0000256" key="14">
    <source>
        <dbReference type="ARBA" id="ARBA00023329"/>
    </source>
</evidence>
<keyword evidence="7 26" id="KW-0812">Transmembrane</keyword>
<evidence type="ECO:0000256" key="11">
    <source>
        <dbReference type="ARBA" id="ARBA00023136"/>
    </source>
</evidence>
<comment type="subcellular location">
    <subcellularLocation>
        <location evidence="2">Basolateral cell membrane</location>
        <topology evidence="2">Multi-pass membrane protein</topology>
    </subcellularLocation>
    <subcellularLocation>
        <location evidence="3">Cytoplasmic vesicle</location>
        <location evidence="3">Secretory vesicle membrane</location>
        <topology evidence="3">Multi-pass membrane protein</topology>
    </subcellularLocation>
    <subcellularLocation>
        <location evidence="1">Cytoplasmic vesicle</location>
        <location evidence="1">Secretory vesicle</location>
        <location evidence="1">Synaptic vesicle membrane</location>
    </subcellularLocation>
    <subcellularLocation>
        <location evidence="4">Lysosome membrane</location>
    </subcellularLocation>
</comment>
<evidence type="ECO:0000256" key="24">
    <source>
        <dbReference type="ARBA" id="ARBA00081195"/>
    </source>
</evidence>
<evidence type="ECO:0000256" key="7">
    <source>
        <dbReference type="ARBA" id="ARBA00022692"/>
    </source>
</evidence>
<keyword evidence="9 26" id="KW-1133">Transmembrane helix</keyword>
<name>A0A224YTE4_9ACAR</name>
<dbReference type="PANTHER" id="PTHR11662:SF399">
    <property type="entry name" value="FI19708P1-RELATED"/>
    <property type="match status" value="1"/>
</dbReference>
<evidence type="ECO:0000256" key="9">
    <source>
        <dbReference type="ARBA" id="ARBA00022989"/>
    </source>
</evidence>
<dbReference type="EMBL" id="GFPF01009731">
    <property type="protein sequence ID" value="MAA20877.1"/>
    <property type="molecule type" value="Transcribed_RNA"/>
</dbReference>
<evidence type="ECO:0000256" key="8">
    <source>
        <dbReference type="ARBA" id="ARBA00022847"/>
    </source>
</evidence>
<evidence type="ECO:0000313" key="28">
    <source>
        <dbReference type="EMBL" id="MAA20877.1"/>
    </source>
</evidence>
<feature type="transmembrane region" description="Helical" evidence="26">
    <location>
        <begin position="401"/>
        <end position="434"/>
    </location>
</feature>
<feature type="transmembrane region" description="Helical" evidence="26">
    <location>
        <begin position="224"/>
        <end position="244"/>
    </location>
</feature>
<keyword evidence="14" id="KW-0968">Cytoplasmic vesicle</keyword>